<protein>
    <recommendedName>
        <fullName evidence="6 7">D,D-heptose 1,7-bisphosphate phosphatase</fullName>
        <ecNumber evidence="7">3.1.3.-</ecNumber>
    </recommendedName>
</protein>
<dbReference type="NCBIfam" id="TIGR01662">
    <property type="entry name" value="HAD-SF-IIIA"/>
    <property type="match status" value="1"/>
</dbReference>
<evidence type="ECO:0000313" key="9">
    <source>
        <dbReference type="Proteomes" id="UP000676506"/>
    </source>
</evidence>
<evidence type="ECO:0000256" key="4">
    <source>
        <dbReference type="ARBA" id="ARBA00022801"/>
    </source>
</evidence>
<evidence type="ECO:0000256" key="3">
    <source>
        <dbReference type="ARBA" id="ARBA00022723"/>
    </source>
</evidence>
<dbReference type="EC" id="3.1.3.-" evidence="7"/>
<dbReference type="InterPro" id="IPR004446">
    <property type="entry name" value="Heptose_bisP_phosphatase"/>
</dbReference>
<dbReference type="InterPro" id="IPR006549">
    <property type="entry name" value="HAD-SF_hydro_IIIA"/>
</dbReference>
<accession>A0ABX8BBL4</accession>
<proteinExistence type="inferred from homology"/>
<evidence type="ECO:0000256" key="6">
    <source>
        <dbReference type="ARBA" id="ARBA00031828"/>
    </source>
</evidence>
<keyword evidence="9" id="KW-1185">Reference proteome</keyword>
<dbReference type="NCBIfam" id="TIGR01656">
    <property type="entry name" value="Histidinol-ppas"/>
    <property type="match status" value="1"/>
</dbReference>
<keyword evidence="2 7" id="KW-0963">Cytoplasm</keyword>
<dbReference type="InterPro" id="IPR036412">
    <property type="entry name" value="HAD-like_sf"/>
</dbReference>
<evidence type="ECO:0000256" key="5">
    <source>
        <dbReference type="ARBA" id="ARBA00023277"/>
    </source>
</evidence>
<dbReference type="RefSeq" id="WP_211429036.1">
    <property type="nucleotide sequence ID" value="NZ_CP072648.1"/>
</dbReference>
<dbReference type="PANTHER" id="PTHR42891:SF1">
    <property type="entry name" value="D-GLYCERO-BETA-D-MANNO-HEPTOSE-1,7-BISPHOSPHATE 7-PHOSPHATASE"/>
    <property type="match status" value="1"/>
</dbReference>
<dbReference type="InterPro" id="IPR023214">
    <property type="entry name" value="HAD_sf"/>
</dbReference>
<dbReference type="EMBL" id="CP072648">
    <property type="protein sequence ID" value="QUW03145.1"/>
    <property type="molecule type" value="Genomic_DNA"/>
</dbReference>
<keyword evidence="5 7" id="KW-0119">Carbohydrate metabolism</keyword>
<comment type="subcellular location">
    <subcellularLocation>
        <location evidence="1 7">Cytoplasm</location>
    </subcellularLocation>
</comment>
<gene>
    <name evidence="8" type="ORF">J8C06_01485</name>
</gene>
<dbReference type="Pfam" id="PF13242">
    <property type="entry name" value="Hydrolase_like"/>
    <property type="match status" value="1"/>
</dbReference>
<sequence>MPEAPRRAIFFDRDGTLNEEVGYINHLSRFRLLPMAAAAVRAVKAAGWRAIVVTNQAGAARGYFPGWMIDAVHERLREDLAAAGAELDAVYVCPHHPTVGEPPYRLDCACRKPKPGLLLQAAQDFGLDLTQCVVIGDRYSDVQLAHRVGARGVLVLTGYGRGEYEHYRDGWLRQPDFIAEDALAAVVWALA</sequence>
<dbReference type="Gene3D" id="3.40.50.1000">
    <property type="entry name" value="HAD superfamily/HAD-like"/>
    <property type="match status" value="1"/>
</dbReference>
<evidence type="ECO:0000256" key="2">
    <source>
        <dbReference type="ARBA" id="ARBA00022490"/>
    </source>
</evidence>
<dbReference type="GO" id="GO:0016787">
    <property type="term" value="F:hydrolase activity"/>
    <property type="evidence" value="ECO:0007669"/>
    <property type="project" value="UniProtKB-KW"/>
</dbReference>
<keyword evidence="3" id="KW-0479">Metal-binding</keyword>
<dbReference type="PIRSF" id="PIRSF004682">
    <property type="entry name" value="GmhB"/>
    <property type="match status" value="1"/>
</dbReference>
<keyword evidence="4 7" id="KW-0378">Hydrolase</keyword>
<reference evidence="8 9" key="1">
    <citation type="submission" date="2021-03" db="EMBL/GenBank/DDBJ databases">
        <title>Genomic and phenotypic characterization of Chloracidobacterium isolates provides evidence for multiple species.</title>
        <authorList>
            <person name="Saini M.K."/>
            <person name="Costas A.M.G."/>
            <person name="Tank M."/>
            <person name="Bryant D.A."/>
        </authorList>
    </citation>
    <scope>NUCLEOTIDE SEQUENCE [LARGE SCALE GENOMIC DNA]</scope>
    <source>
        <strain evidence="8 9">BV2-C</strain>
    </source>
</reference>
<evidence type="ECO:0000256" key="1">
    <source>
        <dbReference type="ARBA" id="ARBA00004496"/>
    </source>
</evidence>
<name>A0ABX8BBL4_9BACT</name>
<evidence type="ECO:0000256" key="7">
    <source>
        <dbReference type="PIRNR" id="PIRNR004682"/>
    </source>
</evidence>
<dbReference type="CDD" id="cd07503">
    <property type="entry name" value="HAD_HisB-N"/>
    <property type="match status" value="1"/>
</dbReference>
<dbReference type="PANTHER" id="PTHR42891">
    <property type="entry name" value="D-GLYCERO-BETA-D-MANNO-HEPTOSE-1,7-BISPHOSPHATE 7-PHOSPHATASE"/>
    <property type="match status" value="1"/>
</dbReference>
<evidence type="ECO:0000313" key="8">
    <source>
        <dbReference type="EMBL" id="QUW03145.1"/>
    </source>
</evidence>
<organism evidence="8 9">
    <name type="scientific">Chloracidobacterium validum</name>
    <dbReference type="NCBI Taxonomy" id="2821543"/>
    <lineage>
        <taxon>Bacteria</taxon>
        <taxon>Pseudomonadati</taxon>
        <taxon>Acidobacteriota</taxon>
        <taxon>Terriglobia</taxon>
        <taxon>Terriglobales</taxon>
        <taxon>Acidobacteriaceae</taxon>
        <taxon>Chloracidobacterium</taxon>
    </lineage>
</organism>
<dbReference type="SUPFAM" id="SSF56784">
    <property type="entry name" value="HAD-like"/>
    <property type="match status" value="1"/>
</dbReference>
<dbReference type="InterPro" id="IPR006543">
    <property type="entry name" value="Histidinol-phos"/>
</dbReference>
<dbReference type="Proteomes" id="UP000676506">
    <property type="component" value="Chromosome 1"/>
</dbReference>
<comment type="similarity">
    <text evidence="7">Belongs to the gmhB family.</text>
</comment>